<dbReference type="Proteomes" id="UP000179807">
    <property type="component" value="Unassembled WGS sequence"/>
</dbReference>
<evidence type="ECO:0008006" key="4">
    <source>
        <dbReference type="Google" id="ProtNLM"/>
    </source>
</evidence>
<feature type="compositionally biased region" description="Pro residues" evidence="1">
    <location>
        <begin position="270"/>
        <end position="282"/>
    </location>
</feature>
<keyword evidence="3" id="KW-1185">Reference proteome</keyword>
<gene>
    <name evidence="2" type="ORF">TRFO_08017</name>
</gene>
<dbReference type="GeneID" id="94828753"/>
<proteinExistence type="predicted"/>
<dbReference type="Pfam" id="PF07004">
    <property type="entry name" value="SHIPPO-rpt"/>
    <property type="match status" value="3"/>
</dbReference>
<dbReference type="AlphaFoldDB" id="A0A1J4JMJ9"/>
<evidence type="ECO:0000313" key="2">
    <source>
        <dbReference type="EMBL" id="OHT00345.1"/>
    </source>
</evidence>
<dbReference type="InterPro" id="IPR010736">
    <property type="entry name" value="SHIPPO-rpt"/>
</dbReference>
<dbReference type="VEuPathDB" id="TrichDB:TRFO_08017"/>
<evidence type="ECO:0000313" key="3">
    <source>
        <dbReference type="Proteomes" id="UP000179807"/>
    </source>
</evidence>
<reference evidence="2" key="1">
    <citation type="submission" date="2016-10" db="EMBL/GenBank/DDBJ databases">
        <authorList>
            <person name="Benchimol M."/>
            <person name="Almeida L.G."/>
            <person name="Vasconcelos A.T."/>
            <person name="Perreira-Neves A."/>
            <person name="Rosa I.A."/>
            <person name="Tasca T."/>
            <person name="Bogo M.R."/>
            <person name="de Souza W."/>
        </authorList>
    </citation>
    <scope>NUCLEOTIDE SEQUENCE [LARGE SCALE GENOMIC DNA]</scope>
    <source>
        <strain evidence="2">K</strain>
    </source>
</reference>
<sequence length="404" mass="44152">MTSTATIVRIVGPYKGTPGPGAYTPPSDFGKAPAYTIKHKYPDRTERNKAGYENLPNTVGTGHKYTMSIRPKDLKTLNTPGPNYMPPKLGQEAPAHAFHMKEPEPKNGCVSPGPGKYNTSKGLAGPKYTMKARKFVHEEGTVEGPGGGKYFPDYDKVMPSRPKTGIGIKHKAPKRAATPGPGQYDIDRSPPSKAAAFHIKRREMNKDNFPLGKYDTSVPLGTQVPKYSIRTKNDIPEKPLAAPYQKIPEKFGKEAPKYSLSSRHKEIERPPIPGPSYMPPPFGSEAIKYSCTSRREKSRNMDYQPGPGAGKYNTRPNTGGPAYTIKSKKYPKNDGVVEGPGGGKYLPDYDKVLPSRPKTAILEKHEHKPDGPLPGYVDLGGTFAGPKWTIGRKEELEITPGVNA</sequence>
<comment type="caution">
    <text evidence="2">The sequence shown here is derived from an EMBL/GenBank/DDBJ whole genome shotgun (WGS) entry which is preliminary data.</text>
</comment>
<dbReference type="RefSeq" id="XP_068353481.1">
    <property type="nucleotide sequence ID" value="XM_068494049.1"/>
</dbReference>
<feature type="region of interest" description="Disordered" evidence="1">
    <location>
        <begin position="239"/>
        <end position="351"/>
    </location>
</feature>
<dbReference type="OrthoDB" id="429991at2759"/>
<protein>
    <recommendedName>
        <fullName evidence="4">Outer dense fiber protein 3</fullName>
    </recommendedName>
</protein>
<dbReference type="PANTHER" id="PTHR21580:SF28">
    <property type="entry name" value="BOREALIN N-TERMINAL DOMAIN-CONTAINING PROTEIN-RELATED"/>
    <property type="match status" value="1"/>
</dbReference>
<organism evidence="2 3">
    <name type="scientific">Tritrichomonas foetus</name>
    <dbReference type="NCBI Taxonomy" id="1144522"/>
    <lineage>
        <taxon>Eukaryota</taxon>
        <taxon>Metamonada</taxon>
        <taxon>Parabasalia</taxon>
        <taxon>Tritrichomonadida</taxon>
        <taxon>Tritrichomonadidae</taxon>
        <taxon>Tritrichomonas</taxon>
    </lineage>
</organism>
<dbReference type="EMBL" id="MLAK01000960">
    <property type="protein sequence ID" value="OHT00345.1"/>
    <property type="molecule type" value="Genomic_DNA"/>
</dbReference>
<evidence type="ECO:0000256" key="1">
    <source>
        <dbReference type="SAM" id="MobiDB-lite"/>
    </source>
</evidence>
<feature type="compositionally biased region" description="Basic and acidic residues" evidence="1">
    <location>
        <begin position="247"/>
        <end position="256"/>
    </location>
</feature>
<dbReference type="PANTHER" id="PTHR21580">
    <property type="entry name" value="SHIPPO-1-RELATED"/>
    <property type="match status" value="1"/>
</dbReference>
<accession>A0A1J4JMJ9</accession>
<name>A0A1J4JMJ9_9EUKA</name>
<feature type="region of interest" description="Disordered" evidence="1">
    <location>
        <begin position="165"/>
        <end position="190"/>
    </location>
</feature>
<dbReference type="InterPro" id="IPR051291">
    <property type="entry name" value="CIMAP"/>
</dbReference>